<feature type="region of interest" description="Disordered" evidence="1">
    <location>
        <begin position="1"/>
        <end position="22"/>
    </location>
</feature>
<evidence type="ECO:0000256" key="1">
    <source>
        <dbReference type="SAM" id="MobiDB-lite"/>
    </source>
</evidence>
<evidence type="ECO:0000313" key="2">
    <source>
        <dbReference type="EMBL" id="KAF7996101.1"/>
    </source>
</evidence>
<proteinExistence type="predicted"/>
<dbReference type="Proteomes" id="UP000639338">
    <property type="component" value="Unassembled WGS sequence"/>
</dbReference>
<gene>
    <name evidence="2" type="ORF">HCN44_009982</name>
</gene>
<accession>A0A834Y051</accession>
<comment type="caution">
    <text evidence="2">The sequence shown here is derived from an EMBL/GenBank/DDBJ whole genome shotgun (WGS) entry which is preliminary data.</text>
</comment>
<keyword evidence="3" id="KW-1185">Reference proteome</keyword>
<organism evidence="2 3">
    <name type="scientific">Aphidius gifuensis</name>
    <name type="common">Parasitoid wasp</name>
    <dbReference type="NCBI Taxonomy" id="684658"/>
    <lineage>
        <taxon>Eukaryota</taxon>
        <taxon>Metazoa</taxon>
        <taxon>Ecdysozoa</taxon>
        <taxon>Arthropoda</taxon>
        <taxon>Hexapoda</taxon>
        <taxon>Insecta</taxon>
        <taxon>Pterygota</taxon>
        <taxon>Neoptera</taxon>
        <taxon>Endopterygota</taxon>
        <taxon>Hymenoptera</taxon>
        <taxon>Apocrita</taxon>
        <taxon>Ichneumonoidea</taxon>
        <taxon>Braconidae</taxon>
        <taxon>Aphidiinae</taxon>
        <taxon>Aphidius</taxon>
    </lineage>
</organism>
<protein>
    <submittedName>
        <fullName evidence="2">Uncharacterized protein</fullName>
    </submittedName>
</protein>
<dbReference type="AlphaFoldDB" id="A0A834Y051"/>
<dbReference type="EMBL" id="JACMRX010000002">
    <property type="protein sequence ID" value="KAF7996101.1"/>
    <property type="molecule type" value="Genomic_DNA"/>
</dbReference>
<sequence>MSLNNEMPPFGRGRGRGRGRGQNIFDKRKLSECTVGIINQQYPMMMNQQNSLKHKSRSIQESNDIKRRRCDDDITDLKTSGSQINQESSSLINQMSIDNDIENSYKKEMEILNNINNVKNIMKYTGCTLCHGNHPVSNCDFSYIFKNNDEIEKLKYYQ</sequence>
<name>A0A834Y051_APHGI</name>
<evidence type="ECO:0000313" key="3">
    <source>
        <dbReference type="Proteomes" id="UP000639338"/>
    </source>
</evidence>
<reference evidence="2 3" key="1">
    <citation type="submission" date="2020-08" db="EMBL/GenBank/DDBJ databases">
        <title>Aphidius gifuensis genome sequencing and assembly.</title>
        <authorList>
            <person name="Du Z."/>
        </authorList>
    </citation>
    <scope>NUCLEOTIDE SEQUENCE [LARGE SCALE GENOMIC DNA]</scope>
    <source>
        <strain evidence="2">YNYX2018</strain>
        <tissue evidence="2">Adults</tissue>
    </source>
</reference>